<dbReference type="EnsemblPlants" id="PGSC0003DMT400090263">
    <property type="protein sequence ID" value="PGSC0003DMT400090263"/>
    <property type="gene ID" value="PGSC0003DMG400039834"/>
</dbReference>
<dbReference type="PaxDb" id="4113-PGSC0003DMT400090263"/>
<organism evidence="2 3">
    <name type="scientific">Solanum tuberosum</name>
    <name type="common">Potato</name>
    <dbReference type="NCBI Taxonomy" id="4113"/>
    <lineage>
        <taxon>Eukaryota</taxon>
        <taxon>Viridiplantae</taxon>
        <taxon>Streptophyta</taxon>
        <taxon>Embryophyta</taxon>
        <taxon>Tracheophyta</taxon>
        <taxon>Spermatophyta</taxon>
        <taxon>Magnoliopsida</taxon>
        <taxon>eudicotyledons</taxon>
        <taxon>Gunneridae</taxon>
        <taxon>Pentapetalae</taxon>
        <taxon>asterids</taxon>
        <taxon>lamiids</taxon>
        <taxon>Solanales</taxon>
        <taxon>Solanaceae</taxon>
        <taxon>Solanoideae</taxon>
        <taxon>Solaneae</taxon>
        <taxon>Solanum</taxon>
    </lineage>
</organism>
<name>M1DK04_SOLTU</name>
<dbReference type="Gramene" id="PGSC0003DMT400090263">
    <property type="protein sequence ID" value="PGSC0003DMT400090263"/>
    <property type="gene ID" value="PGSC0003DMG400039834"/>
</dbReference>
<feature type="region of interest" description="Disordered" evidence="1">
    <location>
        <begin position="90"/>
        <end position="134"/>
    </location>
</feature>
<dbReference type="HOGENOM" id="CLU_028647_6_0_1"/>
<proteinExistence type="predicted"/>
<evidence type="ECO:0000313" key="2">
    <source>
        <dbReference type="EnsemblPlants" id="PGSC0003DMT400090263"/>
    </source>
</evidence>
<evidence type="ECO:0000256" key="1">
    <source>
        <dbReference type="SAM" id="MobiDB-lite"/>
    </source>
</evidence>
<keyword evidence="3" id="KW-1185">Reference proteome</keyword>
<dbReference type="Proteomes" id="UP000011115">
    <property type="component" value="Unassembled WGS sequence"/>
</dbReference>
<protein>
    <submittedName>
        <fullName evidence="2">Integrase core domain containing protein</fullName>
    </submittedName>
</protein>
<dbReference type="InParanoid" id="M1DK04"/>
<evidence type="ECO:0000313" key="3">
    <source>
        <dbReference type="Proteomes" id="UP000011115"/>
    </source>
</evidence>
<accession>M1DK04</accession>
<reference evidence="3" key="1">
    <citation type="journal article" date="2011" name="Nature">
        <title>Genome sequence and analysis of the tuber crop potato.</title>
        <authorList>
            <consortium name="The Potato Genome Sequencing Consortium"/>
        </authorList>
    </citation>
    <scope>NUCLEOTIDE SEQUENCE [LARGE SCALE GENOMIC DNA]</scope>
    <source>
        <strain evidence="3">cv. DM1-3 516 R44</strain>
    </source>
</reference>
<feature type="compositionally biased region" description="Basic and acidic residues" evidence="1">
    <location>
        <begin position="114"/>
        <end position="134"/>
    </location>
</feature>
<sequence length="134" mass="15533">MKPWMLRFVEESEARMEKMMERKIQAVHKRLNAFEFIVLERSTPTIDVTTFQIELATLCADVDPLLAPDKFVPEPAPEVEEDEVVISTLFSDTMPPRDSSRASGKRHRSFVHTSDAEESRRAKKRERQELETAQ</sequence>
<dbReference type="AlphaFoldDB" id="M1DK04"/>
<reference evidence="2" key="2">
    <citation type="submission" date="2015-06" db="UniProtKB">
        <authorList>
            <consortium name="EnsemblPlants"/>
        </authorList>
    </citation>
    <scope>IDENTIFICATION</scope>
    <source>
        <strain evidence="2">DM1-3 516 R44</strain>
    </source>
</reference>